<keyword evidence="1" id="KW-1133">Transmembrane helix</keyword>
<keyword evidence="1" id="KW-0812">Transmembrane</keyword>
<evidence type="ECO:0000256" key="1">
    <source>
        <dbReference type="SAM" id="Phobius"/>
    </source>
</evidence>
<sequence length="130" mass="14977">MPVDASPFFPFSLFHSFHACFLGFFFFSSFSFSPAGLFRLLWCFSLFSSTSSFCFFSFLLFHFFFFHPPRGWLVEFSSVGGLGTRTRLLKRNNEEGSCFADGDTERWRGKQRFLFGEAVVGFCFVLFGSC</sequence>
<organism evidence="2 3">
    <name type="scientific">Choiromyces venosus 120613-1</name>
    <dbReference type="NCBI Taxonomy" id="1336337"/>
    <lineage>
        <taxon>Eukaryota</taxon>
        <taxon>Fungi</taxon>
        <taxon>Dikarya</taxon>
        <taxon>Ascomycota</taxon>
        <taxon>Pezizomycotina</taxon>
        <taxon>Pezizomycetes</taxon>
        <taxon>Pezizales</taxon>
        <taxon>Tuberaceae</taxon>
        <taxon>Choiromyces</taxon>
    </lineage>
</organism>
<keyword evidence="1" id="KW-0472">Membrane</keyword>
<reference evidence="2 3" key="1">
    <citation type="journal article" date="2018" name="Nat. Ecol. Evol.">
        <title>Pezizomycetes genomes reveal the molecular basis of ectomycorrhizal truffle lifestyle.</title>
        <authorList>
            <person name="Murat C."/>
            <person name="Payen T."/>
            <person name="Noel B."/>
            <person name="Kuo A."/>
            <person name="Morin E."/>
            <person name="Chen J."/>
            <person name="Kohler A."/>
            <person name="Krizsan K."/>
            <person name="Balestrini R."/>
            <person name="Da Silva C."/>
            <person name="Montanini B."/>
            <person name="Hainaut M."/>
            <person name="Levati E."/>
            <person name="Barry K.W."/>
            <person name="Belfiori B."/>
            <person name="Cichocki N."/>
            <person name="Clum A."/>
            <person name="Dockter R.B."/>
            <person name="Fauchery L."/>
            <person name="Guy J."/>
            <person name="Iotti M."/>
            <person name="Le Tacon F."/>
            <person name="Lindquist E.A."/>
            <person name="Lipzen A."/>
            <person name="Malagnac F."/>
            <person name="Mello A."/>
            <person name="Molinier V."/>
            <person name="Miyauchi S."/>
            <person name="Poulain J."/>
            <person name="Riccioni C."/>
            <person name="Rubini A."/>
            <person name="Sitrit Y."/>
            <person name="Splivallo R."/>
            <person name="Traeger S."/>
            <person name="Wang M."/>
            <person name="Zifcakova L."/>
            <person name="Wipf D."/>
            <person name="Zambonelli A."/>
            <person name="Paolocci F."/>
            <person name="Nowrousian M."/>
            <person name="Ottonello S."/>
            <person name="Baldrian P."/>
            <person name="Spatafora J.W."/>
            <person name="Henrissat B."/>
            <person name="Nagy L.G."/>
            <person name="Aury J.M."/>
            <person name="Wincker P."/>
            <person name="Grigoriev I.V."/>
            <person name="Bonfante P."/>
            <person name="Martin F.M."/>
        </authorList>
    </citation>
    <scope>NUCLEOTIDE SEQUENCE [LARGE SCALE GENOMIC DNA]</scope>
    <source>
        <strain evidence="2 3">120613-1</strain>
    </source>
</reference>
<evidence type="ECO:0000313" key="3">
    <source>
        <dbReference type="Proteomes" id="UP000276215"/>
    </source>
</evidence>
<accession>A0A3N4JY30</accession>
<feature type="transmembrane region" description="Helical" evidence="1">
    <location>
        <begin position="12"/>
        <end position="33"/>
    </location>
</feature>
<dbReference type="Proteomes" id="UP000276215">
    <property type="component" value="Unassembled WGS sequence"/>
</dbReference>
<protein>
    <recommendedName>
        <fullName evidence="4">Transmembrane protein</fullName>
    </recommendedName>
</protein>
<feature type="transmembrane region" description="Helical" evidence="1">
    <location>
        <begin position="40"/>
        <end position="65"/>
    </location>
</feature>
<name>A0A3N4JY30_9PEZI</name>
<evidence type="ECO:0000313" key="2">
    <source>
        <dbReference type="EMBL" id="RPB03137.1"/>
    </source>
</evidence>
<dbReference type="EMBL" id="ML120364">
    <property type="protein sequence ID" value="RPB03137.1"/>
    <property type="molecule type" value="Genomic_DNA"/>
</dbReference>
<proteinExistence type="predicted"/>
<keyword evidence="3" id="KW-1185">Reference proteome</keyword>
<dbReference type="AlphaFoldDB" id="A0A3N4JY30"/>
<gene>
    <name evidence="2" type="ORF">L873DRAFT_281945</name>
</gene>
<evidence type="ECO:0008006" key="4">
    <source>
        <dbReference type="Google" id="ProtNLM"/>
    </source>
</evidence>